<dbReference type="GO" id="GO:0006508">
    <property type="term" value="P:proteolysis"/>
    <property type="evidence" value="ECO:0007669"/>
    <property type="project" value="UniProtKB-KW"/>
</dbReference>
<evidence type="ECO:0000256" key="2">
    <source>
        <dbReference type="ARBA" id="ARBA00002039"/>
    </source>
</evidence>
<evidence type="ECO:0000256" key="3">
    <source>
        <dbReference type="ARBA" id="ARBA00006534"/>
    </source>
</evidence>
<dbReference type="InterPro" id="IPR011811">
    <property type="entry name" value="Peptidase_S51_cyanophycinase"/>
</dbReference>
<evidence type="ECO:0000256" key="9">
    <source>
        <dbReference type="PIRSR" id="PIRSR032067-1"/>
    </source>
</evidence>
<keyword evidence="7 10" id="KW-0378">Hydrolase</keyword>
<dbReference type="PIRSF" id="PIRSF032067">
    <property type="entry name" value="Cyanophycinase"/>
    <property type="match status" value="1"/>
</dbReference>
<dbReference type="InterPro" id="IPR005320">
    <property type="entry name" value="Peptidase_S51"/>
</dbReference>
<evidence type="ECO:0000313" key="11">
    <source>
        <dbReference type="Proteomes" id="UP000481037"/>
    </source>
</evidence>
<keyword evidence="10" id="KW-0121">Carboxypeptidase</keyword>
<evidence type="ECO:0000256" key="4">
    <source>
        <dbReference type="ARBA" id="ARBA00013115"/>
    </source>
</evidence>
<keyword evidence="8" id="KW-0720">Serine protease</keyword>
<keyword evidence="6" id="KW-0645">Protease</keyword>
<feature type="active site" description="Charge relay system" evidence="9">
    <location>
        <position position="192"/>
    </location>
</feature>
<evidence type="ECO:0000256" key="1">
    <source>
        <dbReference type="ARBA" id="ARBA00001092"/>
    </source>
</evidence>
<evidence type="ECO:0000313" key="10">
    <source>
        <dbReference type="EMBL" id="MRX10097.1"/>
    </source>
</evidence>
<dbReference type="InterPro" id="IPR029062">
    <property type="entry name" value="Class_I_gatase-like"/>
</dbReference>
<comment type="similarity">
    <text evidence="3">Belongs to the peptidase S51 family.</text>
</comment>
<dbReference type="GO" id="GO:0004180">
    <property type="term" value="F:carboxypeptidase activity"/>
    <property type="evidence" value="ECO:0007669"/>
    <property type="project" value="UniProtKB-KW"/>
</dbReference>
<evidence type="ECO:0000256" key="7">
    <source>
        <dbReference type="ARBA" id="ARBA00022801"/>
    </source>
</evidence>
<feature type="active site" description="Charge relay system" evidence="9">
    <location>
        <position position="123"/>
    </location>
</feature>
<keyword evidence="11" id="KW-1185">Reference proteome</keyword>
<comment type="caution">
    <text evidence="10">The sequence shown here is derived from an EMBL/GenBank/DDBJ whole genome shotgun (WGS) entry which is preliminary data.</text>
</comment>
<gene>
    <name evidence="10" type="ORF">GJ697_19855</name>
</gene>
<dbReference type="Pfam" id="PF03575">
    <property type="entry name" value="Peptidase_S51"/>
    <property type="match status" value="1"/>
</dbReference>
<dbReference type="PANTHER" id="PTHR36175:SF1">
    <property type="entry name" value="CYANOPHYCINASE"/>
    <property type="match status" value="1"/>
</dbReference>
<comment type="catalytic activity">
    <reaction evidence="1">
        <text>[L-4-(L-arginin-2-N-yl)aspartate](n) + H2O = [L-4-(L-arginin-2-N-yl)aspartate](n-1) + L-4-(L-arginin-2-N-yl)aspartate</text>
        <dbReference type="Rhea" id="RHEA:12845"/>
        <dbReference type="Rhea" id="RHEA-COMP:13728"/>
        <dbReference type="Rhea" id="RHEA-COMP:13734"/>
        <dbReference type="ChEBI" id="CHEBI:15377"/>
        <dbReference type="ChEBI" id="CHEBI:137986"/>
        <dbReference type="ChEBI" id="CHEBI:137991"/>
        <dbReference type="EC" id="3.4.15.6"/>
    </reaction>
</comment>
<dbReference type="Gene3D" id="3.40.50.880">
    <property type="match status" value="1"/>
</dbReference>
<accession>A0A6L5QKA4</accession>
<dbReference type="AlphaFoldDB" id="A0A6L5QKA4"/>
<evidence type="ECO:0000256" key="6">
    <source>
        <dbReference type="ARBA" id="ARBA00022670"/>
    </source>
</evidence>
<proteinExistence type="inferred from homology"/>
<dbReference type="SUPFAM" id="SSF52317">
    <property type="entry name" value="Class I glutamine amidotransferase-like"/>
    <property type="match status" value="1"/>
</dbReference>
<dbReference type="PANTHER" id="PTHR36175">
    <property type="entry name" value="CYANOPHYCINASE"/>
    <property type="match status" value="1"/>
</dbReference>
<reference evidence="10 11" key="1">
    <citation type="submission" date="2019-11" db="EMBL/GenBank/DDBJ databases">
        <title>Novel species isolated from a subtropical stream in China.</title>
        <authorList>
            <person name="Lu H."/>
        </authorList>
    </citation>
    <scope>NUCLEOTIDE SEQUENCE [LARGE SCALE GENOMIC DNA]</scope>
    <source>
        <strain evidence="10 11">FT25W</strain>
    </source>
</reference>
<organism evidence="10 11">
    <name type="scientific">Duganella alba</name>
    <dbReference type="NCBI Taxonomy" id="2666081"/>
    <lineage>
        <taxon>Bacteria</taxon>
        <taxon>Pseudomonadati</taxon>
        <taxon>Pseudomonadota</taxon>
        <taxon>Betaproteobacteria</taxon>
        <taxon>Burkholderiales</taxon>
        <taxon>Oxalobacteraceae</taxon>
        <taxon>Telluria group</taxon>
        <taxon>Duganella</taxon>
    </lineage>
</organism>
<sequence length="274" mass="28959">MIIGGGEDRTDDKEVLQKFIALAGGVTQPIIVITAASKVPEDVWAMYETAFAALGVENVTHVSISSRAEADDDMLAHKVAQARGVFMTGGDQKRLVTFLGGTQLERAMRRAYSDNGACIAGTSAGASGMCTHMLAEGRADLAPEKGAVRLGAGLGFVSRVIIDQHFSQRHRLNRLLSAIAQSPFLLGAGIDEDTALIVQGGGIEVAGHGSVTVVDCRQSETNIADVAAGAVPQMLDVRLHLLPSGSRFSSADDAGPLADFIHYLTDRTLEHEHR</sequence>
<dbReference type="EMBL" id="WKJM01000018">
    <property type="protein sequence ID" value="MRX10097.1"/>
    <property type="molecule type" value="Genomic_DNA"/>
</dbReference>
<dbReference type="GO" id="GO:0008241">
    <property type="term" value="F:peptidyl-dipeptidase activity"/>
    <property type="evidence" value="ECO:0007669"/>
    <property type="project" value="UniProtKB-EC"/>
</dbReference>
<dbReference type="CDD" id="cd03145">
    <property type="entry name" value="GAT1_cyanophycinase"/>
    <property type="match status" value="1"/>
</dbReference>
<evidence type="ECO:0000256" key="5">
    <source>
        <dbReference type="ARBA" id="ARBA00015719"/>
    </source>
</evidence>
<evidence type="ECO:0000256" key="8">
    <source>
        <dbReference type="ARBA" id="ARBA00022825"/>
    </source>
</evidence>
<dbReference type="GO" id="GO:0008236">
    <property type="term" value="F:serine-type peptidase activity"/>
    <property type="evidence" value="ECO:0007669"/>
    <property type="project" value="UniProtKB-KW"/>
</dbReference>
<dbReference type="EC" id="3.4.15.6" evidence="4"/>
<feature type="active site" description="Charge relay system" evidence="9">
    <location>
        <position position="165"/>
    </location>
</feature>
<comment type="function">
    <text evidence="2">Exopeptidase that catalyzes the hydrolytic cleavage of multi-L-arginyl-poly-L-aspartic acid (cyanophycin; a water-insoluble reserve polymer) into aspartate-arginine dipeptides.</text>
</comment>
<dbReference type="NCBIfam" id="TIGR02069">
    <property type="entry name" value="cyanophycinase"/>
    <property type="match status" value="1"/>
</dbReference>
<protein>
    <recommendedName>
        <fullName evidence="5">Cyanophycinase</fullName>
        <ecNumber evidence="4">3.4.15.6</ecNumber>
    </recommendedName>
</protein>
<dbReference type="Proteomes" id="UP000481037">
    <property type="component" value="Unassembled WGS sequence"/>
</dbReference>
<name>A0A6L5QKA4_9BURK</name>